<evidence type="ECO:0000313" key="2">
    <source>
        <dbReference type="EMBL" id="ADN36327.1"/>
    </source>
</evidence>
<dbReference type="Gene3D" id="3.30.2310.20">
    <property type="entry name" value="RelE-like"/>
    <property type="match status" value="1"/>
</dbReference>
<dbReference type="OrthoDB" id="131336at2157"/>
<protein>
    <submittedName>
        <fullName evidence="2">Plasmid stabilization system</fullName>
    </submittedName>
</protein>
<dbReference type="InterPro" id="IPR035093">
    <property type="entry name" value="RelE/ParE_toxin_dom_sf"/>
</dbReference>
<evidence type="ECO:0000256" key="1">
    <source>
        <dbReference type="ARBA" id="ARBA00022649"/>
    </source>
</evidence>
<keyword evidence="1" id="KW-1277">Toxin-antitoxin system</keyword>
<dbReference type="Proteomes" id="UP000006565">
    <property type="component" value="Chromosome"/>
</dbReference>
<dbReference type="InterPro" id="IPR007712">
    <property type="entry name" value="RelE/ParE_toxin"/>
</dbReference>
<dbReference type="EMBL" id="CP002117">
    <property type="protein sequence ID" value="ADN36327.1"/>
    <property type="molecule type" value="Genomic_DNA"/>
</dbReference>
<keyword evidence="3" id="KW-1185">Reference proteome</keyword>
<evidence type="ECO:0000313" key="3">
    <source>
        <dbReference type="Proteomes" id="UP000006565"/>
    </source>
</evidence>
<dbReference type="GeneID" id="9744041"/>
<gene>
    <name evidence="2" type="ordered locus">Mpet_1570</name>
</gene>
<sequence length="91" mass="10756">MNNIFSLVYGTDFKLKLKKICRNDKRFCNQIENKIVLIQENPKSGKAMKSVLKGTRRIHAGHYAIFYGIDYETRKIILMNIGHYDRLYTKK</sequence>
<dbReference type="AlphaFoldDB" id="E1RGN2"/>
<organism evidence="2 3">
    <name type="scientific">Methanolacinia petrolearia (strain DSM 11571 / OCM 486 / SEBR 4847)</name>
    <name type="common">Methanoplanus petrolearius</name>
    <dbReference type="NCBI Taxonomy" id="679926"/>
    <lineage>
        <taxon>Archaea</taxon>
        <taxon>Methanobacteriati</taxon>
        <taxon>Methanobacteriota</taxon>
        <taxon>Stenosarchaea group</taxon>
        <taxon>Methanomicrobia</taxon>
        <taxon>Methanomicrobiales</taxon>
        <taxon>Methanomicrobiaceae</taxon>
        <taxon>Methanolacinia</taxon>
    </lineage>
</organism>
<dbReference type="KEGG" id="mpi:Mpet_1570"/>
<dbReference type="Pfam" id="PF05016">
    <property type="entry name" value="ParE_toxin"/>
    <property type="match status" value="1"/>
</dbReference>
<accession>E1RGN2</accession>
<dbReference type="eggNOG" id="arCOG02414">
    <property type="taxonomic scope" value="Archaea"/>
</dbReference>
<dbReference type="RefSeq" id="WP_013329504.1">
    <property type="nucleotide sequence ID" value="NC_014507.1"/>
</dbReference>
<reference evidence="2 3" key="1">
    <citation type="journal article" date="2010" name="Stand. Genomic Sci.">
        <title>Complete genome sequence of Methanoplanus petrolearius type strain (SEBR 4847).</title>
        <authorList>
            <person name="Brambilla E."/>
            <person name="Djao O.D."/>
            <person name="Daligault H."/>
            <person name="Lapidus A."/>
            <person name="Lucas S."/>
            <person name="Hammon N."/>
            <person name="Nolan M."/>
            <person name="Tice H."/>
            <person name="Cheng J.F."/>
            <person name="Han C."/>
            <person name="Tapia R."/>
            <person name="Goodwin L."/>
            <person name="Pitluck S."/>
            <person name="Liolios K."/>
            <person name="Ivanova N."/>
            <person name="Mavromatis K."/>
            <person name="Mikhailova N."/>
            <person name="Pati A."/>
            <person name="Chen A."/>
            <person name="Palaniappan K."/>
            <person name="Land M."/>
            <person name="Hauser L."/>
            <person name="Chang Y.J."/>
            <person name="Jeffries C.D."/>
            <person name="Rohde M."/>
            <person name="Spring S."/>
            <person name="Sikorski J."/>
            <person name="Goker M."/>
            <person name="Woyke T."/>
            <person name="Bristow J."/>
            <person name="Eisen J.A."/>
            <person name="Markowitz V."/>
            <person name="Hugenholtz P."/>
            <person name="Kyrpides N.C."/>
            <person name="Klenk H.P."/>
        </authorList>
    </citation>
    <scope>NUCLEOTIDE SEQUENCE [LARGE SCALE GENOMIC DNA]</scope>
    <source>
        <strain evidence="3">DSM 11571 / OCM 486 / SEBR 4847</strain>
    </source>
</reference>
<name>E1RGN2_METP4</name>
<dbReference type="HOGENOM" id="CLU_155761_4_1_2"/>
<proteinExistence type="predicted"/>
<dbReference type="SUPFAM" id="SSF143011">
    <property type="entry name" value="RelE-like"/>
    <property type="match status" value="1"/>
</dbReference>